<feature type="compositionally biased region" description="Low complexity" evidence="1">
    <location>
        <begin position="720"/>
        <end position="729"/>
    </location>
</feature>
<feature type="compositionally biased region" description="Basic and acidic residues" evidence="1">
    <location>
        <begin position="513"/>
        <end position="523"/>
    </location>
</feature>
<feature type="domain" description="Schizont-infected cell agglutination extracellular alpha" evidence="4">
    <location>
        <begin position="8"/>
        <end position="181"/>
    </location>
</feature>
<dbReference type="AlphaFoldDB" id="A0A0D9QD40"/>
<keyword evidence="6" id="KW-1185">Reference proteome</keyword>
<keyword evidence="2" id="KW-0472">Membrane</keyword>
<feature type="region of interest" description="Disordered" evidence="1">
    <location>
        <begin position="685"/>
        <end position="737"/>
    </location>
</feature>
<feature type="compositionally biased region" description="Low complexity" evidence="1">
    <location>
        <begin position="617"/>
        <end position="629"/>
    </location>
</feature>
<evidence type="ECO:0000259" key="3">
    <source>
        <dbReference type="Pfam" id="PF12879"/>
    </source>
</evidence>
<feature type="compositionally biased region" description="Low complexity" evidence="1">
    <location>
        <begin position="465"/>
        <end position="499"/>
    </location>
</feature>
<keyword evidence="2" id="KW-1133">Transmembrane helix</keyword>
<dbReference type="InterPro" id="IPR024290">
    <property type="entry name" value="SICA_extracell_a"/>
</dbReference>
<feature type="compositionally biased region" description="Polar residues" evidence="1">
    <location>
        <begin position="654"/>
        <end position="672"/>
    </location>
</feature>
<reference evidence="5 6" key="1">
    <citation type="submission" date="2014-03" db="EMBL/GenBank/DDBJ databases">
        <title>The Genome Sequence of Plasmodium fragile nilgiri.</title>
        <authorList>
            <consortium name="The Broad Institute Genomics Platform"/>
            <consortium name="The Broad Institute Genome Sequencing Center for Infectious Disease"/>
            <person name="Neafsey D."/>
            <person name="Duraisingh M."/>
            <person name="Young S.K."/>
            <person name="Zeng Q."/>
            <person name="Gargeya S."/>
            <person name="Abouelleil A."/>
            <person name="Alvarado L."/>
            <person name="Chapman S.B."/>
            <person name="Gainer-Dewar J."/>
            <person name="Goldberg J."/>
            <person name="Griggs A."/>
            <person name="Gujja S."/>
            <person name="Hansen M."/>
            <person name="Howarth C."/>
            <person name="Imamovic A."/>
            <person name="Larimer J."/>
            <person name="Pearson M."/>
            <person name="Poon T.W."/>
            <person name="Priest M."/>
            <person name="Roberts A."/>
            <person name="Saif S."/>
            <person name="Shea T."/>
            <person name="Sykes S."/>
            <person name="Wortman J."/>
            <person name="Nusbaum C."/>
            <person name="Birren B."/>
        </authorList>
    </citation>
    <scope>NUCLEOTIDE SEQUENCE [LARGE SCALE GENOMIC DNA]</scope>
    <source>
        <strain evidence="6">nilgiri</strain>
    </source>
</reference>
<keyword evidence="2" id="KW-0812">Transmembrane</keyword>
<organism evidence="5 6">
    <name type="scientific">Plasmodium fragile</name>
    <dbReference type="NCBI Taxonomy" id="5857"/>
    <lineage>
        <taxon>Eukaryota</taxon>
        <taxon>Sar</taxon>
        <taxon>Alveolata</taxon>
        <taxon>Apicomplexa</taxon>
        <taxon>Aconoidasida</taxon>
        <taxon>Haemosporida</taxon>
        <taxon>Plasmodiidae</taxon>
        <taxon>Plasmodium</taxon>
        <taxon>Plasmodium (Plasmodium)</taxon>
    </lineage>
</organism>
<dbReference type="EMBL" id="KQ001775">
    <property type="protein sequence ID" value="KJP84899.1"/>
    <property type="molecule type" value="Genomic_DNA"/>
</dbReference>
<feature type="compositionally biased region" description="Polar residues" evidence="1">
    <location>
        <begin position="297"/>
        <end position="333"/>
    </location>
</feature>
<protein>
    <recommendedName>
        <fullName evidence="7">Schizont-infected cell agglutination C-terminal domain-containing protein</fullName>
    </recommendedName>
</protein>
<evidence type="ECO:0008006" key="7">
    <source>
        <dbReference type="Google" id="ProtNLM"/>
    </source>
</evidence>
<feature type="compositionally biased region" description="Basic and acidic residues" evidence="1">
    <location>
        <begin position="705"/>
        <end position="714"/>
    </location>
</feature>
<dbReference type="Pfam" id="PF12887">
    <property type="entry name" value="SICA_alpha"/>
    <property type="match status" value="1"/>
</dbReference>
<dbReference type="OMA" id="WIDMEHI"/>
<dbReference type="Proteomes" id="UP000054561">
    <property type="component" value="Unassembled WGS sequence"/>
</dbReference>
<accession>A0A0D9QD40</accession>
<feature type="compositionally biased region" description="Low complexity" evidence="1">
    <location>
        <begin position="381"/>
        <end position="393"/>
    </location>
</feature>
<feature type="compositionally biased region" description="Polar residues" evidence="1">
    <location>
        <begin position="348"/>
        <end position="371"/>
    </location>
</feature>
<evidence type="ECO:0000259" key="4">
    <source>
        <dbReference type="Pfam" id="PF12887"/>
    </source>
</evidence>
<dbReference type="InterPro" id="IPR024288">
    <property type="entry name" value="SICA_C"/>
</dbReference>
<feature type="region of interest" description="Disordered" evidence="1">
    <location>
        <begin position="562"/>
        <end position="672"/>
    </location>
</feature>
<gene>
    <name evidence="5" type="ORF">AK88_05469</name>
</gene>
<proteinExistence type="predicted"/>
<dbReference type="OrthoDB" id="375150at2759"/>
<feature type="compositionally biased region" description="Low complexity" evidence="1">
    <location>
        <begin position="690"/>
        <end position="704"/>
    </location>
</feature>
<evidence type="ECO:0000256" key="2">
    <source>
        <dbReference type="SAM" id="Phobius"/>
    </source>
</evidence>
<feature type="domain" description="Schizont-infected cell agglutination C-terminal" evidence="3">
    <location>
        <begin position="815"/>
        <end position="925"/>
    </location>
</feature>
<dbReference type="GeneID" id="24270783"/>
<feature type="region of interest" description="Disordered" evidence="1">
    <location>
        <begin position="269"/>
        <end position="538"/>
    </location>
</feature>
<evidence type="ECO:0000313" key="6">
    <source>
        <dbReference type="Proteomes" id="UP000054561"/>
    </source>
</evidence>
<feature type="compositionally biased region" description="Polar residues" evidence="1">
    <location>
        <begin position="524"/>
        <end position="538"/>
    </location>
</feature>
<feature type="compositionally biased region" description="Polar residues" evidence="1">
    <location>
        <begin position="278"/>
        <end position="288"/>
    </location>
</feature>
<dbReference type="VEuPathDB" id="PlasmoDB:AK88_05469"/>
<name>A0A0D9QD40_PLAFR</name>
<evidence type="ECO:0000256" key="1">
    <source>
        <dbReference type="SAM" id="MobiDB-lite"/>
    </source>
</evidence>
<feature type="compositionally biased region" description="Pro residues" evidence="1">
    <location>
        <begin position="424"/>
        <end position="436"/>
    </location>
</feature>
<evidence type="ECO:0000313" key="5">
    <source>
        <dbReference type="EMBL" id="KJP84899.1"/>
    </source>
</evidence>
<feature type="transmembrane region" description="Helical" evidence="2">
    <location>
        <begin position="797"/>
        <end position="818"/>
    </location>
</feature>
<dbReference type="Pfam" id="PF12879">
    <property type="entry name" value="SICA_C"/>
    <property type="match status" value="1"/>
</dbReference>
<feature type="compositionally biased region" description="Polar residues" evidence="1">
    <location>
        <begin position="570"/>
        <end position="579"/>
    </location>
</feature>
<feature type="compositionally biased region" description="Polar residues" evidence="1">
    <location>
        <begin position="630"/>
        <end position="644"/>
    </location>
</feature>
<dbReference type="RefSeq" id="XP_012338494.1">
    <property type="nucleotide sequence ID" value="XM_012483071.1"/>
</dbReference>
<feature type="region of interest" description="Disordered" evidence="1">
    <location>
        <begin position="854"/>
        <end position="878"/>
    </location>
</feature>
<sequence length="1189" mass="129325">MAAKFVELLQQYAKRRSIDTSREKGPGSFQDLIWKDIEIIFKELMIYKRGSEPSINTLCYHRGKINGRQLKGHVQRAFCVDIMRVFFFMDGIKSTTGAGSVLNNEEDELVQYLRCIIGSVYLLKWSKDKCHMEGVIDYVRDAMRGMVMLYAASGGSDKCHWIDMEHIGVGGRIVAAEVEKWMDQNKGRTRKIERGIKICSQEKNRGKHTSEGRSNTGTGISVLLKEKDEGQIRKFIDEEKHMPKEVAQEIIRKVVSGQLDAKKLQEKISEGVRDGWSTGKSTEVNGQPTRGPDAESKVTQTKGGISGPVHTSTTSPPTRSGNGPVDESTTVSKPATDKPSTHEPATAATPSAQVPTASDQSNKTGQDSSPKASGKEKASNGPQGTGTTPSGTSADTSNLGRADVTPGRKDGGSQPQAPASPVLPAAPPPPAPPPEPAPEEGKNGAQGDAAPAPPAGAELGRKGDAGPAGPQGETGAEGEAGPTGPQADPASGAAAGQAPDSKEPRQPGSSAVEDYKSICEHTDSGPQSTTVISSGDSSVSITPVTYTYGAAAPCKFLQELAQQEERAKSTPKTVENTKNATRDRAPSGETNVQDKKTDVKVVETPEDKSREGTKGEPAAPQAAAAPAQPSSGGKATPTTVTTGDSVHGDPQKPSAGTNPGATVGTSTDSSGIWTIDLEDKELWGIGSGKTVSGTCRTSGTGTTRPDGKPDDSGRGGRRGASGSSQGQPPNKAKDDYPFDFDNMLSTKAGSPVGGYVPPTLDPGTHNTTPGEILHRPAYSGPVAPDLTGPILTATTPILFFLSAVTVAFLGYSLWKYFAHLAKRRRTFRTVRDVPSPPLDEEILDHLQRGDLPPPDYGYTMVMDRRPASTSDRRRRRKPRVNRRTIIELHLEVLNECEATEWENVKDDYWQIVVHEFAQELMRDDDTNNTILDVSTSDQDLPGTTVSYTDSDGTDICPPHDPDPWSCMETMQFDTDPCPDDDPDPWSCMETIQLDEEQHSYPCPYSPGTEIPESESTKWIPWIEHNKYLLRQCTGETWFLQLTADWKQYLREHMVANGASGEHRKAATLERKNLDLWRQWTAQQHRQMSMYGQEAWFKHLLDNIAEETVSDTGEVPRVETHLEVEKVMAAQDILIVRVAPRTQLHQAPHMKKPLTAKIWILILALVIEQCEIERRAQEKELYVDNLLEKL</sequence>
<feature type="compositionally biased region" description="Basic and acidic residues" evidence="1">
    <location>
        <begin position="580"/>
        <end position="614"/>
    </location>
</feature>